<proteinExistence type="predicted"/>
<dbReference type="SUPFAM" id="SSF49870">
    <property type="entry name" value="Osmotin, thaumatin-like protein"/>
    <property type="match status" value="1"/>
</dbReference>
<evidence type="ECO:0000313" key="4">
    <source>
        <dbReference type="Proteomes" id="UP000015105"/>
    </source>
</evidence>
<keyword evidence="1" id="KW-0611">Plant defense</keyword>
<reference evidence="4" key="2">
    <citation type="journal article" date="2017" name="Nat. Plants">
        <title>The Aegilops tauschii genome reveals multiple impacts of transposons.</title>
        <authorList>
            <person name="Zhao G."/>
            <person name="Zou C."/>
            <person name="Li K."/>
            <person name="Wang K."/>
            <person name="Li T."/>
            <person name="Gao L."/>
            <person name="Zhang X."/>
            <person name="Wang H."/>
            <person name="Yang Z."/>
            <person name="Liu X."/>
            <person name="Jiang W."/>
            <person name="Mao L."/>
            <person name="Kong X."/>
            <person name="Jiao Y."/>
            <person name="Jia J."/>
        </authorList>
    </citation>
    <scope>NUCLEOTIDE SEQUENCE [LARGE SCALE GENOMIC DNA]</scope>
    <source>
        <strain evidence="4">cv. AL8/78</strain>
    </source>
</reference>
<sequence length="150" mass="16389">VVNNCAYPIWPGIQGSAGSEVLEGGGFFLPSLSHRSFPAPAHAWSGRIWARTGCAPSAGGQLRCAGAGLPPPRRRRPVVLRGERGGRLQRGPLRDPARGPRQLPRPRLPQGPHTDLPRRAAGARRGARRRRRGRVQERLPGLRHRRAVLP</sequence>
<organism evidence="3 4">
    <name type="scientific">Aegilops tauschii subsp. strangulata</name>
    <name type="common">Goatgrass</name>
    <dbReference type="NCBI Taxonomy" id="200361"/>
    <lineage>
        <taxon>Eukaryota</taxon>
        <taxon>Viridiplantae</taxon>
        <taxon>Streptophyta</taxon>
        <taxon>Embryophyta</taxon>
        <taxon>Tracheophyta</taxon>
        <taxon>Spermatophyta</taxon>
        <taxon>Magnoliopsida</taxon>
        <taxon>Liliopsida</taxon>
        <taxon>Poales</taxon>
        <taxon>Poaceae</taxon>
        <taxon>BOP clade</taxon>
        <taxon>Pooideae</taxon>
        <taxon>Triticodae</taxon>
        <taxon>Triticeae</taxon>
        <taxon>Triticinae</taxon>
        <taxon>Aegilops</taxon>
    </lineage>
</organism>
<reference evidence="3" key="3">
    <citation type="journal article" date="2017" name="Nature">
        <title>Genome sequence of the progenitor of the wheat D genome Aegilops tauschii.</title>
        <authorList>
            <person name="Luo M.C."/>
            <person name="Gu Y.Q."/>
            <person name="Puiu D."/>
            <person name="Wang H."/>
            <person name="Twardziok S.O."/>
            <person name="Deal K.R."/>
            <person name="Huo N."/>
            <person name="Zhu T."/>
            <person name="Wang L."/>
            <person name="Wang Y."/>
            <person name="McGuire P.E."/>
            <person name="Liu S."/>
            <person name="Long H."/>
            <person name="Ramasamy R.K."/>
            <person name="Rodriguez J.C."/>
            <person name="Van S.L."/>
            <person name="Yuan L."/>
            <person name="Wang Z."/>
            <person name="Xia Z."/>
            <person name="Xiao L."/>
            <person name="Anderson O.D."/>
            <person name="Ouyang S."/>
            <person name="Liang Y."/>
            <person name="Zimin A.V."/>
            <person name="Pertea G."/>
            <person name="Qi P."/>
            <person name="Bennetzen J.L."/>
            <person name="Dai X."/>
            <person name="Dawson M.W."/>
            <person name="Muller H.G."/>
            <person name="Kugler K."/>
            <person name="Rivarola-Duarte L."/>
            <person name="Spannagl M."/>
            <person name="Mayer K.F.X."/>
            <person name="Lu F.H."/>
            <person name="Bevan M.W."/>
            <person name="Leroy P."/>
            <person name="Li P."/>
            <person name="You F.M."/>
            <person name="Sun Q."/>
            <person name="Liu Z."/>
            <person name="Lyons E."/>
            <person name="Wicker T."/>
            <person name="Salzberg S.L."/>
            <person name="Devos K.M."/>
            <person name="Dvorak J."/>
        </authorList>
    </citation>
    <scope>NUCLEOTIDE SEQUENCE [LARGE SCALE GENOMIC DNA]</scope>
    <source>
        <strain evidence="3">cv. AL8/78</strain>
    </source>
</reference>
<keyword evidence="4" id="KW-1185">Reference proteome</keyword>
<dbReference type="Gramene" id="AET3Gv20804500.3">
    <property type="protein sequence ID" value="AET3Gv20804500.3"/>
    <property type="gene ID" value="AET3Gv20804500"/>
</dbReference>
<dbReference type="Gene3D" id="2.60.110.10">
    <property type="entry name" value="Thaumatin"/>
    <property type="match status" value="1"/>
</dbReference>
<evidence type="ECO:0000256" key="2">
    <source>
        <dbReference type="SAM" id="MobiDB-lite"/>
    </source>
</evidence>
<dbReference type="InterPro" id="IPR001938">
    <property type="entry name" value="Thaumatin"/>
</dbReference>
<evidence type="ECO:0000313" key="3">
    <source>
        <dbReference type="EnsemblPlants" id="AET3Gv20804500.3"/>
    </source>
</evidence>
<reference evidence="4" key="1">
    <citation type="journal article" date="2014" name="Science">
        <title>Ancient hybridizations among the ancestral genomes of bread wheat.</title>
        <authorList>
            <consortium name="International Wheat Genome Sequencing Consortium,"/>
            <person name="Marcussen T."/>
            <person name="Sandve S.R."/>
            <person name="Heier L."/>
            <person name="Spannagl M."/>
            <person name="Pfeifer M."/>
            <person name="Jakobsen K.S."/>
            <person name="Wulff B.B."/>
            <person name="Steuernagel B."/>
            <person name="Mayer K.F."/>
            <person name="Olsen O.A."/>
        </authorList>
    </citation>
    <scope>NUCLEOTIDE SEQUENCE [LARGE SCALE GENOMIC DNA]</scope>
    <source>
        <strain evidence="4">cv. AL8/78</strain>
    </source>
</reference>
<reference evidence="3" key="4">
    <citation type="submission" date="2019-03" db="UniProtKB">
        <authorList>
            <consortium name="EnsemblPlants"/>
        </authorList>
    </citation>
    <scope>IDENTIFICATION</scope>
</reference>
<dbReference type="Proteomes" id="UP000015105">
    <property type="component" value="Chromosome 3D"/>
</dbReference>
<dbReference type="Pfam" id="PF00314">
    <property type="entry name" value="Thaumatin"/>
    <property type="match status" value="1"/>
</dbReference>
<reference evidence="3" key="5">
    <citation type="journal article" date="2021" name="G3 (Bethesda)">
        <title>Aegilops tauschii genome assembly Aet v5.0 features greater sequence contiguity and improved annotation.</title>
        <authorList>
            <person name="Wang L."/>
            <person name="Zhu T."/>
            <person name="Rodriguez J.C."/>
            <person name="Deal K.R."/>
            <person name="Dubcovsky J."/>
            <person name="McGuire P.E."/>
            <person name="Lux T."/>
            <person name="Spannagl M."/>
            <person name="Mayer K.F.X."/>
            <person name="Baldrich P."/>
            <person name="Meyers B.C."/>
            <person name="Huo N."/>
            <person name="Gu Y.Q."/>
            <person name="Zhou H."/>
            <person name="Devos K.M."/>
            <person name="Bennetzen J.L."/>
            <person name="Unver T."/>
            <person name="Budak H."/>
            <person name="Gulick P.J."/>
            <person name="Galiba G."/>
            <person name="Kalapos B."/>
            <person name="Nelson D.R."/>
            <person name="Li P."/>
            <person name="You F.M."/>
            <person name="Luo M.C."/>
            <person name="Dvorak J."/>
        </authorList>
    </citation>
    <scope>NUCLEOTIDE SEQUENCE [LARGE SCALE GENOMIC DNA]</scope>
    <source>
        <strain evidence="3">cv. AL8/78</strain>
    </source>
</reference>
<dbReference type="SMART" id="SM00205">
    <property type="entry name" value="THN"/>
    <property type="match status" value="1"/>
</dbReference>
<feature type="compositionally biased region" description="Basic and acidic residues" evidence="2">
    <location>
        <begin position="81"/>
        <end position="98"/>
    </location>
</feature>
<dbReference type="PROSITE" id="PS51367">
    <property type="entry name" value="THAUMATIN_2"/>
    <property type="match status" value="1"/>
</dbReference>
<feature type="compositionally biased region" description="Basic residues" evidence="2">
    <location>
        <begin position="121"/>
        <end position="133"/>
    </location>
</feature>
<accession>A0A453FWA5</accession>
<feature type="region of interest" description="Disordered" evidence="2">
    <location>
        <begin position="60"/>
        <end position="150"/>
    </location>
</feature>
<dbReference type="GO" id="GO:0006952">
    <property type="term" value="P:defense response"/>
    <property type="evidence" value="ECO:0007669"/>
    <property type="project" value="UniProtKB-KW"/>
</dbReference>
<name>A0A453FWA5_AEGTS</name>
<dbReference type="EnsemblPlants" id="AET3Gv20804500.3">
    <property type="protein sequence ID" value="AET3Gv20804500.3"/>
    <property type="gene ID" value="AET3Gv20804500"/>
</dbReference>
<dbReference type="AlphaFoldDB" id="A0A453FWA5"/>
<dbReference type="InterPro" id="IPR037176">
    <property type="entry name" value="Osmotin/thaumatin-like_sf"/>
</dbReference>
<evidence type="ECO:0000256" key="1">
    <source>
        <dbReference type="ARBA" id="ARBA00022821"/>
    </source>
</evidence>
<dbReference type="PANTHER" id="PTHR31048">
    <property type="entry name" value="OS03G0233200 PROTEIN"/>
    <property type="match status" value="1"/>
</dbReference>
<protein>
    <submittedName>
        <fullName evidence="3">Uncharacterized protein</fullName>
    </submittedName>
</protein>
<feature type="compositionally biased region" description="Basic residues" evidence="2">
    <location>
        <begin position="141"/>
        <end position="150"/>
    </location>
</feature>